<dbReference type="EMBL" id="VIEB01000007">
    <property type="protein sequence ID" value="TQE13966.1"/>
    <property type="molecule type" value="Genomic_DNA"/>
</dbReference>
<gene>
    <name evidence="1" type="ORF">C1H46_000388</name>
</gene>
<evidence type="ECO:0000313" key="2">
    <source>
        <dbReference type="Proteomes" id="UP000315295"/>
    </source>
</evidence>
<accession>A0A540NSE4</accession>
<reference evidence="1 2" key="1">
    <citation type="journal article" date="2019" name="G3 (Bethesda)">
        <title>Sequencing of a Wild Apple (Malus baccata) Genome Unravels the Differences Between Cultivated and Wild Apple Species Regarding Disease Resistance and Cold Tolerance.</title>
        <authorList>
            <person name="Chen X."/>
        </authorList>
    </citation>
    <scope>NUCLEOTIDE SEQUENCE [LARGE SCALE GENOMIC DNA]</scope>
    <source>
        <strain evidence="2">cv. Shandingzi</strain>
        <tissue evidence="1">Leaves</tissue>
    </source>
</reference>
<proteinExistence type="predicted"/>
<keyword evidence="2" id="KW-1185">Reference proteome</keyword>
<dbReference type="AlphaFoldDB" id="A0A540NSE4"/>
<organism evidence="1 2">
    <name type="scientific">Malus baccata</name>
    <name type="common">Siberian crab apple</name>
    <name type="synonym">Pyrus baccata</name>
    <dbReference type="NCBI Taxonomy" id="106549"/>
    <lineage>
        <taxon>Eukaryota</taxon>
        <taxon>Viridiplantae</taxon>
        <taxon>Streptophyta</taxon>
        <taxon>Embryophyta</taxon>
        <taxon>Tracheophyta</taxon>
        <taxon>Spermatophyta</taxon>
        <taxon>Magnoliopsida</taxon>
        <taxon>eudicotyledons</taxon>
        <taxon>Gunneridae</taxon>
        <taxon>Pentapetalae</taxon>
        <taxon>rosids</taxon>
        <taxon>fabids</taxon>
        <taxon>Rosales</taxon>
        <taxon>Rosaceae</taxon>
        <taxon>Amygdaloideae</taxon>
        <taxon>Maleae</taxon>
        <taxon>Malus</taxon>
    </lineage>
</organism>
<protein>
    <submittedName>
        <fullName evidence="1">Uncharacterized protein</fullName>
    </submittedName>
</protein>
<comment type="caution">
    <text evidence="1">The sequence shown here is derived from an EMBL/GenBank/DDBJ whole genome shotgun (WGS) entry which is preliminary data.</text>
</comment>
<name>A0A540NSE4_MALBA</name>
<dbReference type="Proteomes" id="UP000315295">
    <property type="component" value="Unassembled WGS sequence"/>
</dbReference>
<evidence type="ECO:0000313" key="1">
    <source>
        <dbReference type="EMBL" id="TQE13966.1"/>
    </source>
</evidence>
<sequence>MAFVIPEAGLPLGDSLTAHTTNIPSCITYPAVEEGSTFEIKQHMLNILPTFHGLLSDDPNMHIAEFLMRCKNILVRGFSTESIKLRLFPYTLKDQAR</sequence>